<feature type="domain" description="C-type lectin" evidence="2">
    <location>
        <begin position="44"/>
        <end position="158"/>
    </location>
</feature>
<accession>A0A8C9V3I0</accession>
<dbReference type="OrthoDB" id="547680at2759"/>
<sequence>MAYRRRGTVRLTCRVLRPISSCCFSQKMTPPRWLGGQAIAPLPYLNDSKTWTGALKHCIDENSTLVHITNSAVQNNVSRLLNNQSFSSGVWVGLERSYLTCNGPWFWVGGPQVTYSQWSVNFTETPPQHHCGKVFRSDDNAVLWQDGRCEEKLPFICQQEKRNIGTDVPYMV</sequence>
<dbReference type="PANTHER" id="PTHR45784:SF3">
    <property type="entry name" value="C-TYPE LECTIN DOMAIN FAMILY 4 MEMBER K-LIKE-RELATED"/>
    <property type="match status" value="1"/>
</dbReference>
<organism evidence="3 4">
    <name type="scientific">Scleropages formosus</name>
    <name type="common">Asian bonytongue</name>
    <name type="synonym">Osteoglossum formosum</name>
    <dbReference type="NCBI Taxonomy" id="113540"/>
    <lineage>
        <taxon>Eukaryota</taxon>
        <taxon>Metazoa</taxon>
        <taxon>Chordata</taxon>
        <taxon>Craniata</taxon>
        <taxon>Vertebrata</taxon>
        <taxon>Euteleostomi</taxon>
        <taxon>Actinopterygii</taxon>
        <taxon>Neopterygii</taxon>
        <taxon>Teleostei</taxon>
        <taxon>Osteoglossocephala</taxon>
        <taxon>Osteoglossomorpha</taxon>
        <taxon>Osteoglossiformes</taxon>
        <taxon>Osteoglossidae</taxon>
        <taxon>Scleropages</taxon>
    </lineage>
</organism>
<evidence type="ECO:0000259" key="2">
    <source>
        <dbReference type="PROSITE" id="PS50041"/>
    </source>
</evidence>
<dbReference type="InterPro" id="IPR016186">
    <property type="entry name" value="C-type_lectin-like/link_sf"/>
</dbReference>
<evidence type="ECO:0000313" key="3">
    <source>
        <dbReference type="Ensembl" id="ENSSFOP00015020898.2"/>
    </source>
</evidence>
<dbReference type="Ensembl" id="ENSSFOT00015021132.2">
    <property type="protein sequence ID" value="ENSSFOP00015020898.2"/>
    <property type="gene ID" value="ENSSFOG00015013443.2"/>
</dbReference>
<dbReference type="GeneTree" id="ENSGT01110000267315"/>
<reference evidence="3 4" key="1">
    <citation type="submission" date="2019-04" db="EMBL/GenBank/DDBJ databases">
        <authorList>
            <consortium name="Wellcome Sanger Institute Data Sharing"/>
        </authorList>
    </citation>
    <scope>NUCLEOTIDE SEQUENCE [LARGE SCALE GENOMIC DNA]</scope>
</reference>
<reference evidence="3" key="2">
    <citation type="submission" date="2025-08" db="UniProtKB">
        <authorList>
            <consortium name="Ensembl"/>
        </authorList>
    </citation>
    <scope>IDENTIFICATION</scope>
</reference>
<dbReference type="InterPro" id="IPR016187">
    <property type="entry name" value="CTDL_fold"/>
</dbReference>
<dbReference type="AlphaFoldDB" id="A0A8C9V3I0"/>
<keyword evidence="4" id="KW-1185">Reference proteome</keyword>
<dbReference type="PANTHER" id="PTHR45784">
    <property type="entry name" value="C-TYPE LECTIN DOMAIN FAMILY 20 MEMBER A-RELATED"/>
    <property type="match status" value="1"/>
</dbReference>
<reference evidence="3" key="3">
    <citation type="submission" date="2025-09" db="UniProtKB">
        <authorList>
            <consortium name="Ensembl"/>
        </authorList>
    </citation>
    <scope>IDENTIFICATION</scope>
</reference>
<dbReference type="CDD" id="cd00037">
    <property type="entry name" value="CLECT"/>
    <property type="match status" value="1"/>
</dbReference>
<keyword evidence="1" id="KW-1015">Disulfide bond</keyword>
<dbReference type="PROSITE" id="PS50041">
    <property type="entry name" value="C_TYPE_LECTIN_2"/>
    <property type="match status" value="1"/>
</dbReference>
<protein>
    <recommendedName>
        <fullName evidence="2">C-type lectin domain-containing protein</fullName>
    </recommendedName>
</protein>
<name>A0A8C9V3I0_SCLFO</name>
<dbReference type="Gene3D" id="3.10.100.10">
    <property type="entry name" value="Mannose-Binding Protein A, subunit A"/>
    <property type="match status" value="1"/>
</dbReference>
<dbReference type="InterPro" id="IPR001304">
    <property type="entry name" value="C-type_lectin-like"/>
</dbReference>
<dbReference type="Proteomes" id="UP000694397">
    <property type="component" value="Chromosome 5"/>
</dbReference>
<dbReference type="Pfam" id="PF00059">
    <property type="entry name" value="Lectin_C"/>
    <property type="match status" value="1"/>
</dbReference>
<dbReference type="PROSITE" id="PS00615">
    <property type="entry name" value="C_TYPE_LECTIN_1"/>
    <property type="match status" value="1"/>
</dbReference>
<proteinExistence type="predicted"/>
<evidence type="ECO:0000256" key="1">
    <source>
        <dbReference type="ARBA" id="ARBA00023157"/>
    </source>
</evidence>
<dbReference type="InterPro" id="IPR018378">
    <property type="entry name" value="C-type_lectin_CS"/>
</dbReference>
<dbReference type="SUPFAM" id="SSF56436">
    <property type="entry name" value="C-type lectin-like"/>
    <property type="match status" value="1"/>
</dbReference>
<evidence type="ECO:0000313" key="4">
    <source>
        <dbReference type="Proteomes" id="UP000694397"/>
    </source>
</evidence>
<dbReference type="SMART" id="SM00034">
    <property type="entry name" value="CLECT"/>
    <property type="match status" value="1"/>
</dbReference>